<dbReference type="InterPro" id="IPR050815">
    <property type="entry name" value="TF_fung"/>
</dbReference>
<dbReference type="PANTHER" id="PTHR47338">
    <property type="entry name" value="ZN(II)2CYS6 TRANSCRIPTION FACTOR (EUROFUNG)-RELATED"/>
    <property type="match status" value="1"/>
</dbReference>
<evidence type="ECO:0000256" key="5">
    <source>
        <dbReference type="ARBA" id="ARBA00023163"/>
    </source>
</evidence>
<keyword evidence="10" id="KW-1185">Reference proteome</keyword>
<evidence type="ECO:0000256" key="6">
    <source>
        <dbReference type="ARBA" id="ARBA00023242"/>
    </source>
</evidence>
<protein>
    <recommendedName>
        <fullName evidence="8">Zn(2)-C6 fungal-type domain-containing protein</fullName>
    </recommendedName>
</protein>
<organism evidence="9 10">
    <name type="scientific">Aspergillus pseudodeflectus</name>
    <dbReference type="NCBI Taxonomy" id="176178"/>
    <lineage>
        <taxon>Eukaryota</taxon>
        <taxon>Fungi</taxon>
        <taxon>Dikarya</taxon>
        <taxon>Ascomycota</taxon>
        <taxon>Pezizomycotina</taxon>
        <taxon>Eurotiomycetes</taxon>
        <taxon>Eurotiomycetidae</taxon>
        <taxon>Eurotiales</taxon>
        <taxon>Aspergillaceae</taxon>
        <taxon>Aspergillus</taxon>
        <taxon>Aspergillus subgen. Nidulantes</taxon>
    </lineage>
</organism>
<dbReference type="SMART" id="SM00066">
    <property type="entry name" value="GAL4"/>
    <property type="match status" value="2"/>
</dbReference>
<evidence type="ECO:0000256" key="3">
    <source>
        <dbReference type="ARBA" id="ARBA00023015"/>
    </source>
</evidence>
<evidence type="ECO:0000256" key="4">
    <source>
        <dbReference type="ARBA" id="ARBA00023125"/>
    </source>
</evidence>
<proteinExistence type="predicted"/>
<dbReference type="InterPro" id="IPR036864">
    <property type="entry name" value="Zn2-C6_fun-type_DNA-bd_sf"/>
</dbReference>
<keyword evidence="4" id="KW-0238">DNA-binding</keyword>
<feature type="compositionally biased region" description="Polar residues" evidence="7">
    <location>
        <begin position="107"/>
        <end position="134"/>
    </location>
</feature>
<dbReference type="Pfam" id="PF00172">
    <property type="entry name" value="Zn_clus"/>
    <property type="match status" value="2"/>
</dbReference>
<dbReference type="EMBL" id="JBFXLR010000039">
    <property type="protein sequence ID" value="KAL2844876.1"/>
    <property type="molecule type" value="Genomic_DNA"/>
</dbReference>
<gene>
    <name evidence="9" type="ORF">BJX68DRAFT_137468</name>
</gene>
<comment type="subcellular location">
    <subcellularLocation>
        <location evidence="1">Nucleus</location>
    </subcellularLocation>
</comment>
<evidence type="ECO:0000256" key="7">
    <source>
        <dbReference type="SAM" id="MobiDB-lite"/>
    </source>
</evidence>
<dbReference type="PROSITE" id="PS00463">
    <property type="entry name" value="ZN2_CY6_FUNGAL_1"/>
    <property type="match status" value="1"/>
</dbReference>
<evidence type="ECO:0000313" key="9">
    <source>
        <dbReference type="EMBL" id="KAL2844876.1"/>
    </source>
</evidence>
<dbReference type="InterPro" id="IPR001138">
    <property type="entry name" value="Zn2Cys6_DnaBD"/>
</dbReference>
<evidence type="ECO:0000313" key="10">
    <source>
        <dbReference type="Proteomes" id="UP001610444"/>
    </source>
</evidence>
<comment type="caution">
    <text evidence="9">The sequence shown here is derived from an EMBL/GenBank/DDBJ whole genome shotgun (WGS) entry which is preliminary data.</text>
</comment>
<keyword evidence="6" id="KW-0539">Nucleus</keyword>
<dbReference type="PROSITE" id="PS50048">
    <property type="entry name" value="ZN2_CY6_FUNGAL_2"/>
    <property type="match status" value="2"/>
</dbReference>
<evidence type="ECO:0000256" key="2">
    <source>
        <dbReference type="ARBA" id="ARBA00022723"/>
    </source>
</evidence>
<dbReference type="Gene3D" id="4.10.240.10">
    <property type="entry name" value="Zn(2)-C6 fungal-type DNA-binding domain"/>
    <property type="match status" value="2"/>
</dbReference>
<dbReference type="InterPro" id="IPR007219">
    <property type="entry name" value="XnlR_reg_dom"/>
</dbReference>
<dbReference type="PRINTS" id="PR00755">
    <property type="entry name" value="AFLATOXINBRP"/>
</dbReference>
<feature type="domain" description="Zn(2)-C6 fungal-type" evidence="8">
    <location>
        <begin position="72"/>
        <end position="102"/>
    </location>
</feature>
<dbReference type="Pfam" id="PF04082">
    <property type="entry name" value="Fungal_trans"/>
    <property type="match status" value="1"/>
</dbReference>
<feature type="region of interest" description="Disordered" evidence="7">
    <location>
        <begin position="104"/>
        <end position="148"/>
    </location>
</feature>
<keyword evidence="2" id="KW-0479">Metal-binding</keyword>
<feature type="domain" description="Zn(2)-C6 fungal-type" evidence="8">
    <location>
        <begin position="20"/>
        <end position="50"/>
    </location>
</feature>
<dbReference type="PANTHER" id="PTHR47338:SF7">
    <property type="entry name" value="ZN(II)2CYS6 TRANSCRIPTION FACTOR (EUROFUNG)"/>
    <property type="match status" value="1"/>
</dbReference>
<keyword evidence="3" id="KW-0805">Transcription regulation</keyword>
<accession>A0ABR4JXV7</accession>
<dbReference type="SUPFAM" id="SSF57701">
    <property type="entry name" value="Zn2/Cys6 DNA-binding domain"/>
    <property type="match status" value="2"/>
</dbReference>
<sequence>MGDNPSRDPSRARIRKPSEICAQCRNRKVRCDGNRRGCDNCGRLRFECSFVALPTRQNESPEPLERRRVRRACVSCRERKLKCSGRFPKCSRCEERGLACRYPDSGRVTSSDPQGAQTAPLSPPLQQAQNSSQSPLPPAQTGAVAQSRDKALIHEPSRSLESQIGKQAIKQHIEAFFEFVYPLPCCGFFHRASLLQSWSKGDLSPLVLQAICGLTSRFIHRNSPEHHNLAQKWIEETESRLLSRLGHPTVSDIEAWLLVILDHCFSRRVSRMLISISLAARLAYILRLNYEDDRQPFLIQEQRRRLMWSIFTMDTLYSSGKAEFTACTMETLYIRLPCNETSFSMDIPVSTEVLAPHSESHGESAIGLLGYCIRVLEIRDRVQRLTLTITNHRKPLEECLVAVNALENELQRFHSSIPARYRFNTKTFSLHAFSPSRTPFIMLHAC</sequence>
<dbReference type="CDD" id="cd12148">
    <property type="entry name" value="fungal_TF_MHR"/>
    <property type="match status" value="1"/>
</dbReference>
<evidence type="ECO:0000259" key="8">
    <source>
        <dbReference type="PROSITE" id="PS50048"/>
    </source>
</evidence>
<evidence type="ECO:0000256" key="1">
    <source>
        <dbReference type="ARBA" id="ARBA00004123"/>
    </source>
</evidence>
<dbReference type="RefSeq" id="XP_070896342.1">
    <property type="nucleotide sequence ID" value="XM_071036408.1"/>
</dbReference>
<dbReference type="CDD" id="cd00067">
    <property type="entry name" value="GAL4"/>
    <property type="match status" value="2"/>
</dbReference>
<dbReference type="GeneID" id="98151572"/>
<name>A0ABR4JXV7_9EURO</name>
<keyword evidence="5" id="KW-0804">Transcription</keyword>
<dbReference type="Proteomes" id="UP001610444">
    <property type="component" value="Unassembled WGS sequence"/>
</dbReference>
<reference evidence="9 10" key="1">
    <citation type="submission" date="2024-07" db="EMBL/GenBank/DDBJ databases">
        <title>Section-level genome sequencing and comparative genomics of Aspergillus sections Usti and Cavernicolus.</title>
        <authorList>
            <consortium name="Lawrence Berkeley National Laboratory"/>
            <person name="Nybo J.L."/>
            <person name="Vesth T.C."/>
            <person name="Theobald S."/>
            <person name="Frisvad J.C."/>
            <person name="Larsen T.O."/>
            <person name="Kjaerboelling I."/>
            <person name="Rothschild-Mancinelli K."/>
            <person name="Lyhne E.K."/>
            <person name="Kogle M.E."/>
            <person name="Barry K."/>
            <person name="Clum A."/>
            <person name="Na H."/>
            <person name="Ledsgaard L."/>
            <person name="Lin J."/>
            <person name="Lipzen A."/>
            <person name="Kuo A."/>
            <person name="Riley R."/>
            <person name="Mondo S."/>
            <person name="LaButti K."/>
            <person name="Haridas S."/>
            <person name="Pangalinan J."/>
            <person name="Salamov A.A."/>
            <person name="Simmons B.A."/>
            <person name="Magnuson J.K."/>
            <person name="Chen J."/>
            <person name="Drula E."/>
            <person name="Henrissat B."/>
            <person name="Wiebenga A."/>
            <person name="Lubbers R.J."/>
            <person name="Gomes A.C."/>
            <person name="Macurrencykelacurrency M.R."/>
            <person name="Stajich J."/>
            <person name="Grigoriev I.V."/>
            <person name="Mortensen U.H."/>
            <person name="De vries R.P."/>
            <person name="Baker S.E."/>
            <person name="Andersen M.R."/>
        </authorList>
    </citation>
    <scope>NUCLEOTIDE SEQUENCE [LARGE SCALE GENOMIC DNA]</scope>
    <source>
        <strain evidence="9 10">CBS 756.74</strain>
    </source>
</reference>